<dbReference type="SUPFAM" id="SSF69572">
    <property type="entry name" value="Activating enzymes of the ubiquitin-like proteins"/>
    <property type="match status" value="1"/>
</dbReference>
<dbReference type="InterPro" id="IPR045886">
    <property type="entry name" value="ThiF/MoeB/HesA"/>
</dbReference>
<keyword evidence="3" id="KW-1185">Reference proteome</keyword>
<dbReference type="EMBL" id="LUGH01000118">
    <property type="protein sequence ID" value="OBZ89014.1"/>
    <property type="molecule type" value="Genomic_DNA"/>
</dbReference>
<feature type="non-terminal residue" evidence="2">
    <location>
        <position position="102"/>
    </location>
</feature>
<keyword evidence="1" id="KW-0812">Transmembrane</keyword>
<dbReference type="GO" id="GO:0008641">
    <property type="term" value="F:ubiquitin-like modifier activating enzyme activity"/>
    <property type="evidence" value="ECO:0007669"/>
    <property type="project" value="InterPro"/>
</dbReference>
<dbReference type="PANTHER" id="PTHR43267:SF2">
    <property type="entry name" value="TRNA THREONYLCARBAMOYLADENOSINE DEHYDRATASE 1-RELATED"/>
    <property type="match status" value="1"/>
</dbReference>
<dbReference type="STRING" id="101091.A0A1C7NP23"/>
<protein>
    <recommendedName>
        <fullName evidence="4">THIF-type NAD/FAD binding fold domain-containing protein</fullName>
    </recommendedName>
</protein>
<evidence type="ECO:0000256" key="1">
    <source>
        <dbReference type="SAM" id="Phobius"/>
    </source>
</evidence>
<name>A0A1C7NP23_9FUNG</name>
<proteinExistence type="predicted"/>
<dbReference type="GO" id="GO:0061504">
    <property type="term" value="P:cyclic threonylcarbamoyladenosine biosynthetic process"/>
    <property type="evidence" value="ECO:0007669"/>
    <property type="project" value="TreeGrafter"/>
</dbReference>
<evidence type="ECO:0000313" key="2">
    <source>
        <dbReference type="EMBL" id="OBZ89014.1"/>
    </source>
</evidence>
<dbReference type="InterPro" id="IPR035985">
    <property type="entry name" value="Ubiquitin-activating_enz"/>
</dbReference>
<accession>A0A1C7NP23</accession>
<dbReference type="GO" id="GO:0005741">
    <property type="term" value="C:mitochondrial outer membrane"/>
    <property type="evidence" value="ECO:0007669"/>
    <property type="project" value="TreeGrafter"/>
</dbReference>
<evidence type="ECO:0000313" key="3">
    <source>
        <dbReference type="Proteomes" id="UP000093000"/>
    </source>
</evidence>
<reference evidence="2 3" key="1">
    <citation type="submission" date="2016-03" db="EMBL/GenBank/DDBJ databases">
        <title>Choanephora cucurbitarum.</title>
        <authorList>
            <person name="Min B."/>
            <person name="Park H."/>
            <person name="Park J.-H."/>
            <person name="Shin H.-D."/>
            <person name="Choi I.-G."/>
        </authorList>
    </citation>
    <scope>NUCLEOTIDE SEQUENCE [LARGE SCALE GENOMIC DNA]</scope>
    <source>
        <strain evidence="2 3">KUS-F28377</strain>
    </source>
</reference>
<keyword evidence="1" id="KW-1133">Transmembrane helix</keyword>
<dbReference type="PANTHER" id="PTHR43267">
    <property type="entry name" value="TRNA THREONYLCARBAMOYLADENOSINE DEHYDRATASE"/>
    <property type="match status" value="1"/>
</dbReference>
<feature type="transmembrane region" description="Helical" evidence="1">
    <location>
        <begin position="14"/>
        <end position="32"/>
    </location>
</feature>
<sequence length="102" mass="11137">MNQFFERNQQGTKIALTAIAASVLTASTLLGYQKLTRSRLRERTKSIDTPIALAVTDPEEPKAMDESLILELLARNIAFFGPDHVAAIRRSRVIVLGTGAIG</sequence>
<dbReference type="InParanoid" id="A0A1C7NP23"/>
<dbReference type="AlphaFoldDB" id="A0A1C7NP23"/>
<evidence type="ECO:0008006" key="4">
    <source>
        <dbReference type="Google" id="ProtNLM"/>
    </source>
</evidence>
<organism evidence="2 3">
    <name type="scientific">Choanephora cucurbitarum</name>
    <dbReference type="NCBI Taxonomy" id="101091"/>
    <lineage>
        <taxon>Eukaryota</taxon>
        <taxon>Fungi</taxon>
        <taxon>Fungi incertae sedis</taxon>
        <taxon>Mucoromycota</taxon>
        <taxon>Mucoromycotina</taxon>
        <taxon>Mucoromycetes</taxon>
        <taxon>Mucorales</taxon>
        <taxon>Mucorineae</taxon>
        <taxon>Choanephoraceae</taxon>
        <taxon>Choanephoroideae</taxon>
        <taxon>Choanephora</taxon>
    </lineage>
</organism>
<gene>
    <name evidence="2" type="ORF">A0J61_02921</name>
</gene>
<comment type="caution">
    <text evidence="2">The sequence shown here is derived from an EMBL/GenBank/DDBJ whole genome shotgun (WGS) entry which is preliminary data.</text>
</comment>
<keyword evidence="1" id="KW-0472">Membrane</keyword>
<dbReference type="Proteomes" id="UP000093000">
    <property type="component" value="Unassembled WGS sequence"/>
</dbReference>
<dbReference type="GO" id="GO:0061503">
    <property type="term" value="F:tRNA threonylcarbamoyladenosine dehydratase"/>
    <property type="evidence" value="ECO:0007669"/>
    <property type="project" value="TreeGrafter"/>
</dbReference>